<protein>
    <recommendedName>
        <fullName evidence="11">1-phosphatidylinositol-5-phosphate 4-kinase</fullName>
        <ecNumber evidence="11">2.7.1.149</ecNumber>
    </recommendedName>
</protein>
<dbReference type="InterPro" id="IPR002498">
    <property type="entry name" value="PInositol-4-P-4/5-kinase_core"/>
</dbReference>
<evidence type="ECO:0000256" key="6">
    <source>
        <dbReference type="ARBA" id="ARBA00022840"/>
    </source>
</evidence>
<organism evidence="16 17">
    <name type="scientific">Macrostomum lignano</name>
    <dbReference type="NCBI Taxonomy" id="282301"/>
    <lineage>
        <taxon>Eukaryota</taxon>
        <taxon>Metazoa</taxon>
        <taxon>Spiralia</taxon>
        <taxon>Lophotrochozoa</taxon>
        <taxon>Platyhelminthes</taxon>
        <taxon>Rhabditophora</taxon>
        <taxon>Macrostomorpha</taxon>
        <taxon>Macrostomida</taxon>
        <taxon>Macrostomidae</taxon>
        <taxon>Macrostomum</taxon>
    </lineage>
</organism>
<dbReference type="EC" id="2.7.1.149" evidence="11"/>
<dbReference type="PANTHER" id="PTHR23086">
    <property type="entry name" value="PHOSPHATIDYLINOSITOL-4-PHOSPHATE 5-KINASE"/>
    <property type="match status" value="1"/>
</dbReference>
<dbReference type="GO" id="GO:0016308">
    <property type="term" value="F:1-phosphatidylinositol-4-phosphate 5-kinase activity"/>
    <property type="evidence" value="ECO:0007669"/>
    <property type="project" value="TreeGrafter"/>
</dbReference>
<dbReference type="FunFam" id="3.30.800.10:FF:000002">
    <property type="entry name" value="Phosphatidylinositol 5-phosphate 4-kinase type-2 beta"/>
    <property type="match status" value="1"/>
</dbReference>
<dbReference type="InterPro" id="IPR023610">
    <property type="entry name" value="PInositol-4/5-P-5/4-kinase"/>
</dbReference>
<dbReference type="CDD" id="cd01647">
    <property type="entry name" value="RT_LTR"/>
    <property type="match status" value="1"/>
</dbReference>
<keyword evidence="4 12" id="KW-0547">Nucleotide-binding</keyword>
<dbReference type="PANTHER" id="PTHR23086:SF8">
    <property type="entry name" value="PHOSPHATIDYLINOSITOL 5-PHOSPHATE 4-KINASE, ISOFORM A"/>
    <property type="match status" value="1"/>
</dbReference>
<evidence type="ECO:0000313" key="17">
    <source>
        <dbReference type="WBParaSite" id="maker-uti_cns_0048665-snap-gene-0.2-mRNA-1"/>
    </source>
</evidence>
<comment type="catalytic activity">
    <reaction evidence="10">
        <text>1,2-dihexadecanoyl-sn-glycero-3-phospho-(1D-myo-inositol-5-phosphate) + GTP = 1,2-dihexadecanoyl-sn-glycero-3-phospho-(1D-myo-inositol-4,5-bisphosphate) + GDP + H(+)</text>
        <dbReference type="Rhea" id="RHEA:55964"/>
        <dbReference type="ChEBI" id="CHEBI:15378"/>
        <dbReference type="ChEBI" id="CHEBI:37565"/>
        <dbReference type="ChEBI" id="CHEBI:58189"/>
        <dbReference type="ChEBI" id="CHEBI:83423"/>
        <dbReference type="ChEBI" id="CHEBI:84968"/>
    </reaction>
    <physiologicalReaction direction="left-to-right" evidence="10">
        <dbReference type="Rhea" id="RHEA:55965"/>
    </physiologicalReaction>
</comment>
<keyword evidence="16" id="KW-1185">Reference proteome</keyword>
<dbReference type="InterPro" id="IPR027484">
    <property type="entry name" value="PInositol-4-P-5-kinase_N"/>
</dbReference>
<comment type="catalytic activity">
    <reaction evidence="9">
        <text>a 1,2-diacyl-sn-glycero-3-phospho-(1D-myo-inositol-5-phosphate) + ATP = a 1,2-diacyl-sn-glycero-3-phospho-(1D-myo-inositol-4,5-bisphosphate) + ADP + H(+)</text>
        <dbReference type="Rhea" id="RHEA:12280"/>
        <dbReference type="ChEBI" id="CHEBI:15378"/>
        <dbReference type="ChEBI" id="CHEBI:30616"/>
        <dbReference type="ChEBI" id="CHEBI:57795"/>
        <dbReference type="ChEBI" id="CHEBI:58456"/>
        <dbReference type="ChEBI" id="CHEBI:456216"/>
        <dbReference type="EC" id="2.7.1.149"/>
    </reaction>
    <physiologicalReaction direction="left-to-right" evidence="9">
        <dbReference type="Rhea" id="RHEA:12281"/>
    </physiologicalReaction>
</comment>
<keyword evidence="7" id="KW-0443">Lipid metabolism</keyword>
<evidence type="ECO:0000256" key="4">
    <source>
        <dbReference type="ARBA" id="ARBA00022741"/>
    </source>
</evidence>
<dbReference type="InterPro" id="IPR000477">
    <property type="entry name" value="RT_dom"/>
</dbReference>
<dbReference type="WBParaSite" id="maker-uti_cns_0048665-snap-gene-0.2-mRNA-1">
    <property type="protein sequence ID" value="maker-uti_cns_0048665-snap-gene-0.2-mRNA-1"/>
    <property type="gene ID" value="maker-uti_cns_0048665-snap-gene-0.2"/>
</dbReference>
<accession>A0A1I8JJ79</accession>
<dbReference type="GO" id="GO:0016309">
    <property type="term" value="F:1-phosphatidylinositol-5-phosphate 4-kinase activity"/>
    <property type="evidence" value="ECO:0007669"/>
    <property type="project" value="UniProtKB-EC"/>
</dbReference>
<evidence type="ECO:0000256" key="13">
    <source>
        <dbReference type="SAM" id="MobiDB-lite"/>
    </source>
</evidence>
<dbReference type="Gene3D" id="3.30.70.270">
    <property type="match status" value="1"/>
</dbReference>
<dbReference type="GO" id="GO:0005737">
    <property type="term" value="C:cytoplasm"/>
    <property type="evidence" value="ECO:0007669"/>
    <property type="project" value="UniProtKB-SubCell"/>
</dbReference>
<evidence type="ECO:0000256" key="1">
    <source>
        <dbReference type="ARBA" id="ARBA00004496"/>
    </source>
</evidence>
<dbReference type="PROSITE" id="PS50878">
    <property type="entry name" value="RT_POL"/>
    <property type="match status" value="1"/>
</dbReference>
<dbReference type="SUPFAM" id="SSF56104">
    <property type="entry name" value="SAICAR synthase-like"/>
    <property type="match status" value="1"/>
</dbReference>
<feature type="compositionally biased region" description="Basic and acidic residues" evidence="13">
    <location>
        <begin position="347"/>
        <end position="360"/>
    </location>
</feature>
<dbReference type="SUPFAM" id="SSF56672">
    <property type="entry name" value="DNA/RNA polymerases"/>
    <property type="match status" value="1"/>
</dbReference>
<reference evidence="17" key="1">
    <citation type="submission" date="2016-11" db="UniProtKB">
        <authorList>
            <consortium name="WormBaseParasite"/>
        </authorList>
    </citation>
    <scope>IDENTIFICATION</scope>
</reference>
<proteinExistence type="predicted"/>
<dbReference type="CDD" id="cd17305">
    <property type="entry name" value="PIPKc_PIP5KII"/>
    <property type="match status" value="1"/>
</dbReference>
<dbReference type="PROSITE" id="PS51455">
    <property type="entry name" value="PIPK"/>
    <property type="match status" value="1"/>
</dbReference>
<name>A0A1I8JJ79_9PLAT</name>
<feature type="compositionally biased region" description="Basic and acidic residues" evidence="13">
    <location>
        <begin position="371"/>
        <end position="389"/>
    </location>
</feature>
<evidence type="ECO:0000259" key="15">
    <source>
        <dbReference type="PROSITE" id="PS51455"/>
    </source>
</evidence>
<feature type="compositionally biased region" description="Basic and acidic residues" evidence="13">
    <location>
        <begin position="416"/>
        <end position="426"/>
    </location>
</feature>
<feature type="region of interest" description="Disordered" evidence="13">
    <location>
        <begin position="1854"/>
        <end position="1875"/>
    </location>
</feature>
<dbReference type="InterPro" id="IPR027483">
    <property type="entry name" value="PInositol-4-P-4/5-kinase_C_sf"/>
</dbReference>
<dbReference type="GO" id="GO:0046854">
    <property type="term" value="P:phosphatidylinositol phosphate biosynthetic process"/>
    <property type="evidence" value="ECO:0007669"/>
    <property type="project" value="TreeGrafter"/>
</dbReference>
<feature type="region of interest" description="Disordered" evidence="13">
    <location>
        <begin position="319"/>
        <end position="451"/>
    </location>
</feature>
<keyword evidence="6 12" id="KW-0067">ATP-binding</keyword>
<sequence>SQNQFSSGEFRLYSGWFTADLHRFSSSGNSSSIPETESNVTMAEALMQQFINAVRDQQRPHAAIPASTINEIREGLKEIDQLHDFASFIMEYDLSARTFNLDENSKLRIFPRLLNDLLKIEYAALPAETQNDYTQLVRSLSDRIAVLTLGSTSALHHIANRRQLPGEPFIQYYTDIRRKLRAIYPEVSPLPPVDGENAPANQAVIDQRNEMFNKTLIGHILSGALPHLRVELLRNPLNTEQQLLNQAIRLEQIQQSSQLTAPNNVPADIEKRLAALECGTIKPKPIVAAIQGASNTREPPTCKFCHRIGHTTDRCYQDPRNARQQTANARQPRQADSKWTRNQPIQDRYRRGSDDPRSRDTGSPAKYCHFHNSDTHDTEECRTLHDIKQGRTTNNNPQRYNLGRRVQFQRNPTQRYQRERHSDSPNHGRSRTPSPRPPAAGVNSIQVVSNDPMPQLPTMDSPQQIVPPNSTPSAPQRLTEVPVAKSTATPTYALDRPIEYKFHGSTRQFKKLIRDSPSTLSVIHVQPYTTLSAAQPKLRKDMLRAQRQQVHVKRPLSQQKGRRLTGLTTLLVTLIWLSLFPTVQTTPLPSNPKQHPLYVDTPMLCPLDGPVRIFKIPQQIRCEQFTSSQDVTTPVHLQLYSTNLEQTRTPVSLCFREEISEKHKGDSPISSTYGTRRTTASYTVYFFTDRFKTLPDTSTLAGCLQHRLETSYDANPHHALVHKPKNDQMQAKFSMIIGSSNRKITAYILEAMPPDYDLILGVETFKSLGIPLSIDYAKSEAQIDGTSFPILNTYTATEVAEVYLPKQTHIPAQSTTWIQANIDTTYPKRQPVLFIPKDHTIQRYKLLIASCLTLTDETATVNTISTSHARPETDRQLIEQQTRPNNSHLTPEQATRLCDLLLEYRDTLALLPTDMGCTTQYTATINVQPHTHPITSRPFPIAHGLQERFDQLIENFIHKGILSPSESEYSSPCLLVEKKTLDEQGRRQLRLVVDFRRLNRILTTPSIRPPRIPDLLHRLRDAKLYSLCDLADAFYQVRLDPDSAKYTAFIAPNGLLFQFNRLPQGLAASPSLMCRLVALLTADSPNLIAYLDDVLLIAKDFNGMLAHTAMKESPFYLFYARDFLAPSTRILENQISIYTEEIQPISLTCSAITLAREIALHHLHSTADQRAQKQNEEKAPNAQKLTIGSRCYLDISATKPTKFSNPFRGPMRILKWLSPQNALIQDINKLTEPPFVVHASKLKRSPFQPQEELNLPNFTSSIPQTHFDHHPPLAQHHATQTDVVDEPDTRDQHGLEPIPAVRYHLRSRDMGNRQLSRSYCAAHLKAAYGCSVQGLGLGRAMAVHEEPSPWIDRPARNAQKLSARLYTATSGAGLGCQFVDSMVGLACEKTCSLIDKMSHKRVGDNLHKRPRGQQAAHFVVFVGDVQQFADVVDHGKTAGCALAVYPAAGSCAQDAGISCGLLVEAGCSSRMEISLVEVPGPHEMDIHVKKSRKVKGVRQKLKLFRANEPLKSVIMWGISYSFEQLNHVNKRTMLLPDDFKSYLKVKVDNHLFNKDNMPSRFQFKEYCPLVFADLRAKFGVADSADLLSSWTKRQPHWDSSLGRADARFLCTQNRRYVLRLITCEEVEQVHQVLQAYHGYIVECSAATLLPQYLAMYRATVEDTDYYLLMMRCVFNPRYKIHRKYDLKGSTIDREASEKERSKELPTYKDVDFVTARECIEVGPAEKARLMSTLRADVDFLQRENLMDYSLLVGVHDRSRLGEDEAVDGAPCDLDEAGETDADGADSEAEEAAAAAAGATVSAGDDDDEEEAALVAPSEESFAVTSASGQCVYFISIISILTKYGVRKRTAQTYKSMKHGSSSENQLSTVRPESGGRSYQQVLVVNLAHPGLGREPQSGLSN</sequence>
<dbReference type="Gene3D" id="3.10.10.10">
    <property type="entry name" value="HIV Type 1 Reverse Transcriptase, subunit A, domain 1"/>
    <property type="match status" value="1"/>
</dbReference>
<evidence type="ECO:0000256" key="12">
    <source>
        <dbReference type="PROSITE-ProRule" id="PRU00781"/>
    </source>
</evidence>
<dbReference type="Pfam" id="PF01504">
    <property type="entry name" value="PIP5K"/>
    <property type="match status" value="1"/>
</dbReference>
<feature type="region of interest" description="Disordered" evidence="13">
    <location>
        <begin position="1763"/>
        <end position="1785"/>
    </location>
</feature>
<comment type="subcellular location">
    <subcellularLocation>
        <location evidence="1">Cytoplasm</location>
    </subcellularLocation>
</comment>
<dbReference type="Gene3D" id="3.30.800.10">
    <property type="entry name" value="Phosphatidylinositol Phosphate Kinase II Beta"/>
    <property type="match status" value="1"/>
</dbReference>
<dbReference type="InterPro" id="IPR043502">
    <property type="entry name" value="DNA/RNA_pol_sf"/>
</dbReference>
<keyword evidence="3 12" id="KW-0808">Transferase</keyword>
<dbReference type="Pfam" id="PF00078">
    <property type="entry name" value="RVT_1"/>
    <property type="match status" value="1"/>
</dbReference>
<dbReference type="Gene3D" id="3.30.810.10">
    <property type="entry name" value="2-Layer Sandwich"/>
    <property type="match status" value="1"/>
</dbReference>
<evidence type="ECO:0000256" key="11">
    <source>
        <dbReference type="ARBA" id="ARBA00039039"/>
    </source>
</evidence>
<keyword evidence="5 12" id="KW-0418">Kinase</keyword>
<feature type="compositionally biased region" description="Polar residues" evidence="13">
    <location>
        <begin position="322"/>
        <end position="331"/>
    </location>
</feature>
<evidence type="ECO:0000256" key="7">
    <source>
        <dbReference type="ARBA" id="ARBA00023098"/>
    </source>
</evidence>
<dbReference type="GO" id="GO:0005886">
    <property type="term" value="C:plasma membrane"/>
    <property type="evidence" value="ECO:0007669"/>
    <property type="project" value="TreeGrafter"/>
</dbReference>
<evidence type="ECO:0000313" key="16">
    <source>
        <dbReference type="Proteomes" id="UP000095280"/>
    </source>
</evidence>
<keyword evidence="2" id="KW-0963">Cytoplasm</keyword>
<evidence type="ECO:0000256" key="9">
    <source>
        <dbReference type="ARBA" id="ARBA00036698"/>
    </source>
</evidence>
<feature type="domain" description="Reverse transcriptase" evidence="14">
    <location>
        <begin position="957"/>
        <end position="1147"/>
    </location>
</feature>
<evidence type="ECO:0000256" key="10">
    <source>
        <dbReference type="ARBA" id="ARBA00036950"/>
    </source>
</evidence>
<evidence type="ECO:0000256" key="5">
    <source>
        <dbReference type="ARBA" id="ARBA00022777"/>
    </source>
</evidence>
<dbReference type="SMART" id="SM00330">
    <property type="entry name" value="PIPKc"/>
    <property type="match status" value="1"/>
</dbReference>
<evidence type="ECO:0000256" key="8">
    <source>
        <dbReference type="ARBA" id="ARBA00036478"/>
    </source>
</evidence>
<feature type="compositionally biased region" description="Acidic residues" evidence="13">
    <location>
        <begin position="1772"/>
        <end position="1785"/>
    </location>
</feature>
<comment type="catalytic activity">
    <reaction evidence="8">
        <text>1,2-dihexadecanoyl-sn-glycero-3-phospho-(1D-myo-inositol-5-phosphate) + ATP = 1,2-dihexadecanoyl-sn-glycero-3-phospho-(1D-myo-inositol-4,5-bisphosphate) + ADP + H(+)</text>
        <dbReference type="Rhea" id="RHEA:55992"/>
        <dbReference type="ChEBI" id="CHEBI:15378"/>
        <dbReference type="ChEBI" id="CHEBI:30616"/>
        <dbReference type="ChEBI" id="CHEBI:83423"/>
        <dbReference type="ChEBI" id="CHEBI:84968"/>
        <dbReference type="ChEBI" id="CHEBI:456216"/>
    </reaction>
    <physiologicalReaction direction="left-to-right" evidence="8">
        <dbReference type="Rhea" id="RHEA:55993"/>
    </physiologicalReaction>
</comment>
<dbReference type="Proteomes" id="UP000095280">
    <property type="component" value="Unplaced"/>
</dbReference>
<evidence type="ECO:0000256" key="3">
    <source>
        <dbReference type="ARBA" id="ARBA00022679"/>
    </source>
</evidence>
<evidence type="ECO:0000259" key="14">
    <source>
        <dbReference type="PROSITE" id="PS50878"/>
    </source>
</evidence>
<feature type="domain" description="PIPK" evidence="15">
    <location>
        <begin position="1506"/>
        <end position="1886"/>
    </location>
</feature>
<dbReference type="GO" id="GO:0005524">
    <property type="term" value="F:ATP binding"/>
    <property type="evidence" value="ECO:0007669"/>
    <property type="project" value="UniProtKB-UniRule"/>
</dbReference>
<feature type="compositionally biased region" description="Polar residues" evidence="13">
    <location>
        <begin position="390"/>
        <end position="399"/>
    </location>
</feature>
<dbReference type="InterPro" id="IPR043128">
    <property type="entry name" value="Rev_trsase/Diguanyl_cyclase"/>
</dbReference>
<evidence type="ECO:0000256" key="2">
    <source>
        <dbReference type="ARBA" id="ARBA00022490"/>
    </source>
</evidence>